<dbReference type="InterPro" id="IPR045584">
    <property type="entry name" value="Pilin-like"/>
</dbReference>
<evidence type="ECO:0000259" key="1">
    <source>
        <dbReference type="Pfam" id="PF05658"/>
    </source>
</evidence>
<feature type="domain" description="Trimeric autotransporter adhesin YadA-like head" evidence="1">
    <location>
        <begin position="77"/>
        <end position="103"/>
    </location>
</feature>
<feature type="domain" description="Trimeric autotransporter adhesin YadA-like head" evidence="1">
    <location>
        <begin position="105"/>
        <end position="131"/>
    </location>
</feature>
<dbReference type="Gene3D" id="2.150.10.10">
    <property type="entry name" value="Serralysin-like metalloprotease, C-terminal"/>
    <property type="match status" value="2"/>
</dbReference>
<protein>
    <recommendedName>
        <fullName evidence="1">Trimeric autotransporter adhesin YadA-like head domain-containing protein</fullName>
    </recommendedName>
</protein>
<accession>A0A844YLD7</accession>
<dbReference type="Pfam" id="PF05658">
    <property type="entry name" value="YadA_head"/>
    <property type="match status" value="4"/>
</dbReference>
<dbReference type="CDD" id="cd12820">
    <property type="entry name" value="LbR_YadA-like"/>
    <property type="match status" value="1"/>
</dbReference>
<proteinExistence type="predicted"/>
<dbReference type="RefSeq" id="WP_160676809.1">
    <property type="nucleotide sequence ID" value="NZ_WTYN01000003.1"/>
</dbReference>
<feature type="domain" description="Trimeric autotransporter adhesin YadA-like head" evidence="1">
    <location>
        <begin position="134"/>
        <end position="159"/>
    </location>
</feature>
<dbReference type="GO" id="GO:0019867">
    <property type="term" value="C:outer membrane"/>
    <property type="evidence" value="ECO:0007669"/>
    <property type="project" value="InterPro"/>
</dbReference>
<dbReference type="Proteomes" id="UP000445582">
    <property type="component" value="Unassembled WGS sequence"/>
</dbReference>
<name>A0A844YLD7_9SPHN</name>
<comment type="caution">
    <text evidence="2">The sequence shown here is derived from an EMBL/GenBank/DDBJ whole genome shotgun (WGS) entry which is preliminary data.</text>
</comment>
<dbReference type="OrthoDB" id="6656789at2"/>
<organism evidence="2 3">
    <name type="scientific">Qipengyuania oceanensis</name>
    <dbReference type="NCBI Taxonomy" id="1463597"/>
    <lineage>
        <taxon>Bacteria</taxon>
        <taxon>Pseudomonadati</taxon>
        <taxon>Pseudomonadota</taxon>
        <taxon>Alphaproteobacteria</taxon>
        <taxon>Sphingomonadales</taxon>
        <taxon>Erythrobacteraceae</taxon>
        <taxon>Qipengyuania</taxon>
    </lineage>
</organism>
<evidence type="ECO:0000313" key="2">
    <source>
        <dbReference type="EMBL" id="MXO63838.1"/>
    </source>
</evidence>
<dbReference type="AlphaFoldDB" id="A0A844YLD7"/>
<feature type="domain" description="Trimeric autotransporter adhesin YadA-like head" evidence="1">
    <location>
        <begin position="189"/>
        <end position="215"/>
    </location>
</feature>
<dbReference type="Gene3D" id="3.30.1300.30">
    <property type="entry name" value="GSPII I/J protein-like"/>
    <property type="match status" value="1"/>
</dbReference>
<evidence type="ECO:0000313" key="3">
    <source>
        <dbReference type="Proteomes" id="UP000445582"/>
    </source>
</evidence>
<dbReference type="SUPFAM" id="SSF101967">
    <property type="entry name" value="Adhesin YadA, collagen-binding domain"/>
    <property type="match status" value="1"/>
</dbReference>
<keyword evidence="3" id="KW-1185">Reference proteome</keyword>
<sequence length="386" mass="37625">MALKIASRSRRAAKCLERFPGKKRKGETMVSKKKCVSLFAAGCTVLSISAPAFADGTAPCNSGSGTASTECGVDAVASGEYALAVGAEAEALGENTMAIGTQSDATGLGSQAIGYQAVSSGNYTLAAGYQSISSGQNSTAVGPFSQATGMGASAFGNGAVATQQGTVALGVLATANAIGGVSVGALATASGIGSIAIGNRASATHAGSVAIGVGAATTAASQVSLGGAGSSVRVGDIAASTAAQTGTIGVATVDENGTLGQNLTLLPAVSALQASFATQDGRMSQLEAASLSLASSVDQLATQQSIDRRDTRQGIAAAVAMGQAPLPSAPGRTSYVVNGATFRGEQAVGASIMHRLDTAEPFAIGLGVSFAGNKNNAFKVGVAGEF</sequence>
<dbReference type="EMBL" id="WTYN01000003">
    <property type="protein sequence ID" value="MXO63838.1"/>
    <property type="molecule type" value="Genomic_DNA"/>
</dbReference>
<dbReference type="SUPFAM" id="SSF54523">
    <property type="entry name" value="Pili subunits"/>
    <property type="match status" value="1"/>
</dbReference>
<dbReference type="InterPro" id="IPR008640">
    <property type="entry name" value="Adhesin_Head_dom"/>
</dbReference>
<gene>
    <name evidence="2" type="ORF">GRI48_12560</name>
</gene>
<reference evidence="2 3" key="1">
    <citation type="submission" date="2019-12" db="EMBL/GenBank/DDBJ databases">
        <title>Genomic-based taxomic classification of the family Erythrobacteraceae.</title>
        <authorList>
            <person name="Xu L."/>
        </authorList>
    </citation>
    <scope>NUCLEOTIDE SEQUENCE [LARGE SCALE GENOMIC DNA]</scope>
    <source>
        <strain evidence="2 3">MCCC 1A09965</strain>
    </source>
</reference>
<dbReference type="InterPro" id="IPR011049">
    <property type="entry name" value="Serralysin-like_metalloprot_C"/>
</dbReference>